<dbReference type="Pfam" id="PF00392">
    <property type="entry name" value="GntR"/>
    <property type="match status" value="1"/>
</dbReference>
<reference evidence="7 8" key="1">
    <citation type="submission" date="2015-09" db="EMBL/GenBank/DDBJ databases">
        <authorList>
            <consortium name="Pathogen Informatics"/>
        </authorList>
    </citation>
    <scope>NUCLEOTIDE SEQUENCE [LARGE SCALE GENOMIC DNA]</scope>
    <source>
        <strain evidence="7 8">2789STDY5608891</strain>
    </source>
</reference>
<protein>
    <submittedName>
        <fullName evidence="7">HTH-type transcriptional regulator norG</fullName>
    </submittedName>
</protein>
<accession>A0A173V7Z7</accession>
<dbReference type="PANTHER" id="PTHR46577">
    <property type="entry name" value="HTH-TYPE TRANSCRIPTIONAL REGULATORY PROTEIN GABR"/>
    <property type="match status" value="1"/>
</dbReference>
<evidence type="ECO:0000313" key="7">
    <source>
        <dbReference type="EMBL" id="CUN22018.1"/>
    </source>
</evidence>
<dbReference type="SUPFAM" id="SSF46785">
    <property type="entry name" value="Winged helix' DNA-binding domain"/>
    <property type="match status" value="1"/>
</dbReference>
<feature type="domain" description="HTH gntR-type" evidence="6">
    <location>
        <begin position="19"/>
        <end position="87"/>
    </location>
</feature>
<evidence type="ECO:0000256" key="2">
    <source>
        <dbReference type="ARBA" id="ARBA00022898"/>
    </source>
</evidence>
<dbReference type="Pfam" id="PF00155">
    <property type="entry name" value="Aminotran_1_2"/>
    <property type="match status" value="1"/>
</dbReference>
<dbReference type="EMBL" id="CYYA01000021">
    <property type="protein sequence ID" value="CUN22018.1"/>
    <property type="molecule type" value="Genomic_DNA"/>
</dbReference>
<evidence type="ECO:0000259" key="6">
    <source>
        <dbReference type="PROSITE" id="PS50949"/>
    </source>
</evidence>
<dbReference type="STRING" id="39490.ERS852448_02512"/>
<dbReference type="PANTHER" id="PTHR46577:SF2">
    <property type="entry name" value="TRANSCRIPTIONAL REGULATORY PROTEIN"/>
    <property type="match status" value="1"/>
</dbReference>
<evidence type="ECO:0000313" key="8">
    <source>
        <dbReference type="Proteomes" id="UP000095492"/>
    </source>
</evidence>
<dbReference type="InterPro" id="IPR015421">
    <property type="entry name" value="PyrdxlP-dep_Trfase_major"/>
</dbReference>
<organism evidence="7 8">
    <name type="scientific">Eubacterium ramulus</name>
    <dbReference type="NCBI Taxonomy" id="39490"/>
    <lineage>
        <taxon>Bacteria</taxon>
        <taxon>Bacillati</taxon>
        <taxon>Bacillota</taxon>
        <taxon>Clostridia</taxon>
        <taxon>Eubacteriales</taxon>
        <taxon>Eubacteriaceae</taxon>
        <taxon>Eubacterium</taxon>
    </lineage>
</organism>
<dbReference type="AlphaFoldDB" id="A0A173V7Z7"/>
<dbReference type="GO" id="GO:0003677">
    <property type="term" value="F:DNA binding"/>
    <property type="evidence" value="ECO:0007669"/>
    <property type="project" value="UniProtKB-KW"/>
</dbReference>
<evidence type="ECO:0000256" key="3">
    <source>
        <dbReference type="ARBA" id="ARBA00023015"/>
    </source>
</evidence>
<dbReference type="GO" id="GO:0003700">
    <property type="term" value="F:DNA-binding transcription factor activity"/>
    <property type="evidence" value="ECO:0007669"/>
    <property type="project" value="InterPro"/>
</dbReference>
<gene>
    <name evidence="7" type="primary">norG</name>
    <name evidence="7" type="ORF">ERS852448_02512</name>
</gene>
<dbReference type="InterPro" id="IPR000524">
    <property type="entry name" value="Tscrpt_reg_HTH_GntR"/>
</dbReference>
<evidence type="ECO:0000256" key="1">
    <source>
        <dbReference type="ARBA" id="ARBA00005384"/>
    </source>
</evidence>
<sequence length="489" mass="54987">MKKATPVQINWKPDKNNPVPLYQQIVDYIYQKISSGDWPVGTRLPSQRALAEQFDVNRSTITSALDELTAFGIIRSGHGAGTLVINNTWGLMLPEFQKWEKYVTSGSFMENNQTIQTINRMEFEENIIRLGTGELDPRIFPKDKWNQVLKNLTPQIQSLGYLGPLGLPELQEALARHLACCGIHTSPSNILVTSGALQALQLISVALLKPGSTVYTEAPSYMKSLQVFQSAGMRLSGVPMDEYGIQYWKLQNKTSLQSGHHSSILYTIPTNQNPTGITMEEGRRQELIDYCVSCQLPIIEDGAYLELCYAQEQPKTLKELDQSGMVIYLGTASKTLAPGLRIGWIVAPEPIVQRLGDVKMQMDYGASSISQWIFAEFLNSGLYGEYLQELKAILLHRRNCALKALQEHFSDLATWRIPKGGFYIWLTFKKELSVEMIFQEALKHRILLNPGDIYGFEKTNSLRLSFSYVTPEEFALAAETLAQVVRHGV</sequence>
<dbReference type="InterPro" id="IPR004839">
    <property type="entry name" value="Aminotransferase_I/II_large"/>
</dbReference>
<dbReference type="SMART" id="SM00345">
    <property type="entry name" value="HTH_GNTR"/>
    <property type="match status" value="1"/>
</dbReference>
<evidence type="ECO:0000256" key="4">
    <source>
        <dbReference type="ARBA" id="ARBA00023125"/>
    </source>
</evidence>
<dbReference type="PRINTS" id="PR00035">
    <property type="entry name" value="HTHGNTR"/>
</dbReference>
<keyword evidence="5" id="KW-0804">Transcription</keyword>
<dbReference type="Proteomes" id="UP000095492">
    <property type="component" value="Unassembled WGS sequence"/>
</dbReference>
<evidence type="ECO:0000256" key="5">
    <source>
        <dbReference type="ARBA" id="ARBA00023163"/>
    </source>
</evidence>
<dbReference type="InterPro" id="IPR051446">
    <property type="entry name" value="HTH_trans_reg/aminotransferase"/>
</dbReference>
<dbReference type="GO" id="GO:0030170">
    <property type="term" value="F:pyridoxal phosphate binding"/>
    <property type="evidence" value="ECO:0007669"/>
    <property type="project" value="InterPro"/>
</dbReference>
<dbReference type="InterPro" id="IPR015422">
    <property type="entry name" value="PyrdxlP-dep_Trfase_small"/>
</dbReference>
<dbReference type="CDD" id="cd07377">
    <property type="entry name" value="WHTH_GntR"/>
    <property type="match status" value="1"/>
</dbReference>
<keyword evidence="3" id="KW-0805">Transcription regulation</keyword>
<keyword evidence="4" id="KW-0238">DNA-binding</keyword>
<dbReference type="Gene3D" id="3.90.1150.10">
    <property type="entry name" value="Aspartate Aminotransferase, domain 1"/>
    <property type="match status" value="1"/>
</dbReference>
<dbReference type="RefSeq" id="WP_055290763.1">
    <property type="nucleotide sequence ID" value="NZ_CP173382.1"/>
</dbReference>
<dbReference type="Gene3D" id="3.40.640.10">
    <property type="entry name" value="Type I PLP-dependent aspartate aminotransferase-like (Major domain)"/>
    <property type="match status" value="1"/>
</dbReference>
<dbReference type="Gene3D" id="1.10.10.10">
    <property type="entry name" value="Winged helix-like DNA-binding domain superfamily/Winged helix DNA-binding domain"/>
    <property type="match status" value="1"/>
</dbReference>
<dbReference type="InterPro" id="IPR036388">
    <property type="entry name" value="WH-like_DNA-bd_sf"/>
</dbReference>
<dbReference type="FunFam" id="1.10.10.10:FF:000079">
    <property type="entry name" value="GntR family transcriptional regulator"/>
    <property type="match status" value="1"/>
</dbReference>
<comment type="similarity">
    <text evidence="1">In the C-terminal section; belongs to the class-I pyridoxal-phosphate-dependent aminotransferase family.</text>
</comment>
<dbReference type="GeneID" id="97392306"/>
<dbReference type="GO" id="GO:0003824">
    <property type="term" value="F:catalytic activity"/>
    <property type="evidence" value="ECO:0007669"/>
    <property type="project" value="UniProtKB-ARBA"/>
</dbReference>
<dbReference type="InterPro" id="IPR015424">
    <property type="entry name" value="PyrdxlP-dep_Trfase"/>
</dbReference>
<dbReference type="CDD" id="cd00609">
    <property type="entry name" value="AAT_like"/>
    <property type="match status" value="1"/>
</dbReference>
<dbReference type="PROSITE" id="PS50949">
    <property type="entry name" value="HTH_GNTR"/>
    <property type="match status" value="1"/>
</dbReference>
<name>A0A173V7Z7_EUBRA</name>
<keyword evidence="2" id="KW-0663">Pyridoxal phosphate</keyword>
<dbReference type="OrthoDB" id="9802328at2"/>
<proteinExistence type="inferred from homology"/>
<dbReference type="SUPFAM" id="SSF53383">
    <property type="entry name" value="PLP-dependent transferases"/>
    <property type="match status" value="1"/>
</dbReference>
<dbReference type="InterPro" id="IPR036390">
    <property type="entry name" value="WH_DNA-bd_sf"/>
</dbReference>